<comment type="subunit">
    <text evidence="4">Homodimer.</text>
</comment>
<keyword evidence="2 4" id="KW-0808">Transferase</keyword>
<sequence>MTQAFLEHIRDTLEQIEVDGLYKRERLIAGAQGARVNVRQNGHERSMINLCANNYLGLADHPDIKRSARDAIDEFGFGMASVRFICGAQTLHRELEHTIARYLGKDDAILFAACFDANGGVFETLLGPEDAVISDSLNHASIIDGVRLCKAKRYRFANSDMDGLEDQLKQAQADGARFKLVVTDGVFSMDGYVANLPDICALADKYGAMVLVDDCHATGHLGPEGRGTPALTGVGQAVDIVTGTFGKTLGGGMGGFIAAAQPVIDLLRQRARPYLFSNSLAPTVAAGSLKAIAIAEQADDLRERLQNHTRRFRDSLGEAGFELLPGETPIIPVMTHEAPLAQRLAAALDERGVYVAGFFFPVVPKGKARIRTQMSAALSEQDVDDAIAAFIDAGRATGLI</sequence>
<evidence type="ECO:0000256" key="2">
    <source>
        <dbReference type="ARBA" id="ARBA00022679"/>
    </source>
</evidence>
<dbReference type="InterPro" id="IPR050087">
    <property type="entry name" value="AON_synthase_class-II"/>
</dbReference>
<keyword evidence="3 4" id="KW-0012">Acyltransferase</keyword>
<dbReference type="Proteomes" id="UP001222118">
    <property type="component" value="Chromosome"/>
</dbReference>
<dbReference type="Gene3D" id="3.90.1150.10">
    <property type="entry name" value="Aspartate Aminotransferase, domain 1"/>
    <property type="match status" value="1"/>
</dbReference>
<comment type="pathway">
    <text evidence="4">Amino-acid degradation; L-threonine degradation via oxydo-reductase pathway; glycine from L-threonine: step 2/2.</text>
</comment>
<dbReference type="EMBL" id="CP118247">
    <property type="protein sequence ID" value="WDR05853.1"/>
    <property type="molecule type" value="Genomic_DNA"/>
</dbReference>
<feature type="binding site" description="in other chain" evidence="4">
    <location>
        <begin position="114"/>
        <end position="115"/>
    </location>
    <ligand>
        <name>pyridoxal 5'-phosphate</name>
        <dbReference type="ChEBI" id="CHEBI:597326"/>
        <note>ligand shared between dimeric partners</note>
    </ligand>
</feature>
<reference evidence="6 7" key="1">
    <citation type="submission" date="2023-02" db="EMBL/GenBank/DDBJ databases">
        <title>Devosia chondri sp. nov., isolated from the phycosphere of marine algae.</title>
        <authorList>
            <person name="Kim J.M."/>
            <person name="Lee J.K."/>
            <person name="Choi B.J."/>
            <person name="Bayburt H."/>
            <person name="Jeon C.O."/>
        </authorList>
    </citation>
    <scope>NUCLEOTIDE SEQUENCE [LARGE SCALE GENOMIC DNA]</scope>
    <source>
        <strain evidence="6 7">G2-5</strain>
    </source>
</reference>
<keyword evidence="7" id="KW-1185">Reference proteome</keyword>
<feature type="domain" description="Aminotransferase class I/classII large" evidence="5">
    <location>
        <begin position="46"/>
        <end position="389"/>
    </location>
</feature>
<dbReference type="InterPro" id="IPR004839">
    <property type="entry name" value="Aminotransferase_I/II_large"/>
</dbReference>
<comment type="caution">
    <text evidence="4">Lacks conserved residue(s) required for the propagation of feature annotation.</text>
</comment>
<dbReference type="SUPFAM" id="SSF53383">
    <property type="entry name" value="PLP-dependent transferases"/>
    <property type="match status" value="1"/>
</dbReference>
<feature type="binding site" evidence="4">
    <location>
        <position position="371"/>
    </location>
    <ligand>
        <name>substrate</name>
    </ligand>
</feature>
<dbReference type="NCBIfam" id="TIGR01822">
    <property type="entry name" value="2am3keto_CoA"/>
    <property type="match status" value="1"/>
</dbReference>
<evidence type="ECO:0000256" key="1">
    <source>
        <dbReference type="ARBA" id="ARBA00008392"/>
    </source>
</evidence>
<evidence type="ECO:0000259" key="5">
    <source>
        <dbReference type="Pfam" id="PF00155"/>
    </source>
</evidence>
<comment type="catalytic activity">
    <reaction evidence="4">
        <text>glycine + acetyl-CoA = (2S)-2-amino-3-oxobutanoate + CoA</text>
        <dbReference type="Rhea" id="RHEA:20736"/>
        <dbReference type="ChEBI" id="CHEBI:57287"/>
        <dbReference type="ChEBI" id="CHEBI:57288"/>
        <dbReference type="ChEBI" id="CHEBI:57305"/>
        <dbReference type="ChEBI" id="CHEBI:78948"/>
        <dbReference type="EC" id="2.3.1.29"/>
    </reaction>
</comment>
<evidence type="ECO:0000256" key="4">
    <source>
        <dbReference type="HAMAP-Rule" id="MF_00985"/>
    </source>
</evidence>
<dbReference type="CDD" id="cd06454">
    <property type="entry name" value="KBL_like"/>
    <property type="match status" value="1"/>
</dbReference>
<dbReference type="PANTHER" id="PTHR13693">
    <property type="entry name" value="CLASS II AMINOTRANSFERASE/8-AMINO-7-OXONONANOATE SYNTHASE"/>
    <property type="match status" value="1"/>
</dbReference>
<dbReference type="InterPro" id="IPR015422">
    <property type="entry name" value="PyrdxlP-dep_Trfase_small"/>
</dbReference>
<evidence type="ECO:0000256" key="3">
    <source>
        <dbReference type="ARBA" id="ARBA00023315"/>
    </source>
</evidence>
<dbReference type="NCBIfam" id="NF005394">
    <property type="entry name" value="PRK06939.1"/>
    <property type="match status" value="1"/>
</dbReference>
<dbReference type="Gene3D" id="3.40.640.10">
    <property type="entry name" value="Type I PLP-dependent aspartate aminotransferase-like (Major domain)"/>
    <property type="match status" value="1"/>
</dbReference>
<dbReference type="InterPro" id="IPR015424">
    <property type="entry name" value="PyrdxlP-dep_Trfase"/>
</dbReference>
<dbReference type="PANTHER" id="PTHR13693:SF102">
    <property type="entry name" value="2-AMINO-3-KETOBUTYRATE COENZYME A LIGASE, MITOCHONDRIAL"/>
    <property type="match status" value="1"/>
</dbReference>
<comment type="similarity">
    <text evidence="1 4">Belongs to the class-II pyridoxal-phosphate-dependent aminotransferase family.</text>
</comment>
<dbReference type="EC" id="2.3.1.29" evidence="4"/>
<dbReference type="InterPro" id="IPR011282">
    <property type="entry name" value="2am3keto_CoA_ligase"/>
</dbReference>
<feature type="binding site" evidence="4">
    <location>
        <position position="139"/>
    </location>
    <ligand>
        <name>substrate</name>
    </ligand>
</feature>
<dbReference type="RefSeq" id="WP_282211371.1">
    <property type="nucleotide sequence ID" value="NZ_CP118247.1"/>
</dbReference>
<name>A0ABY7YWV9_9HYPH</name>
<proteinExistence type="inferred from homology"/>
<evidence type="ECO:0000313" key="6">
    <source>
        <dbReference type="EMBL" id="WDR05853.1"/>
    </source>
</evidence>
<comment type="cofactor">
    <cofactor evidence="4">
        <name>pyridoxal 5'-phosphate</name>
        <dbReference type="ChEBI" id="CHEBI:597326"/>
    </cofactor>
    <text evidence="4">Binds 1 pyridoxal phosphate per subunit.</text>
</comment>
<feature type="modified residue" description="N6-(pyridoxal phosphate)lysine" evidence="4">
    <location>
        <position position="247"/>
    </location>
</feature>
<evidence type="ECO:0000313" key="7">
    <source>
        <dbReference type="Proteomes" id="UP001222118"/>
    </source>
</evidence>
<keyword evidence="4" id="KW-0663">Pyridoxal phosphate</keyword>
<feature type="binding site" evidence="4">
    <location>
        <begin position="277"/>
        <end position="278"/>
    </location>
    <ligand>
        <name>pyridoxal 5'-phosphate</name>
        <dbReference type="ChEBI" id="CHEBI:597326"/>
        <note>ligand shared between dimeric partners</note>
    </ligand>
</feature>
<dbReference type="HAMAP" id="MF_00985">
    <property type="entry name" value="2am3keto_CoA_ligase"/>
    <property type="match status" value="1"/>
</dbReference>
<feature type="binding site" description="in other chain" evidence="4">
    <location>
        <position position="188"/>
    </location>
    <ligand>
        <name>pyridoxal 5'-phosphate</name>
        <dbReference type="ChEBI" id="CHEBI:597326"/>
        <note>ligand shared between dimeric partners</note>
    </ligand>
</feature>
<gene>
    <name evidence="4" type="primary">kbl</name>
    <name evidence="6" type="ORF">PSQ90_16710</name>
</gene>
<dbReference type="Pfam" id="PF00155">
    <property type="entry name" value="Aminotran_1_2"/>
    <property type="match status" value="1"/>
</dbReference>
<comment type="function">
    <text evidence="4">Catalyzes the cleavage of 2-amino-3-ketobutyrate to glycine and acetyl-CoA.</text>
</comment>
<accession>A0ABY7YWV9</accession>
<protein>
    <recommendedName>
        <fullName evidence="4">2-amino-3-ketobutyrate coenzyme A ligase</fullName>
        <shortName evidence="4">AKB ligase</shortName>
        <ecNumber evidence="4">2.3.1.29</ecNumber>
    </recommendedName>
    <alternativeName>
        <fullName evidence="4">Glycine acetyltransferase</fullName>
    </alternativeName>
</protein>
<dbReference type="InterPro" id="IPR015421">
    <property type="entry name" value="PyrdxlP-dep_Trfase_major"/>
</dbReference>
<feature type="binding site" description="in other chain" evidence="4">
    <location>
        <begin position="244"/>
        <end position="247"/>
    </location>
    <ligand>
        <name>pyridoxal 5'-phosphate</name>
        <dbReference type="ChEBI" id="CHEBI:597326"/>
        <note>ligand shared between dimeric partners</note>
    </ligand>
</feature>
<dbReference type="GO" id="GO:0008890">
    <property type="term" value="F:glycine C-acetyltransferase activity"/>
    <property type="evidence" value="ECO:0007669"/>
    <property type="project" value="UniProtKB-EC"/>
</dbReference>
<organism evidence="6 7">
    <name type="scientific">Devosia rhodophyticola</name>
    <dbReference type="NCBI Taxonomy" id="3026423"/>
    <lineage>
        <taxon>Bacteria</taxon>
        <taxon>Pseudomonadati</taxon>
        <taxon>Pseudomonadota</taxon>
        <taxon>Alphaproteobacteria</taxon>
        <taxon>Hyphomicrobiales</taxon>
        <taxon>Devosiaceae</taxon>
        <taxon>Devosia</taxon>
    </lineage>
</organism>